<sequence>MVSFSVRFSDDFPALNVAQYRGQDPRMLIVSTVPGITGVLLVLLLFVMCTASTYCVRVSNYEIFWYSHHLFMVFYVTLIVHVSGGTLKYQSNVKAHPPGCIPSNLSSGSWTGHRDARERGGGSQKVCREEALFQPHFPQTWLWISAPLCWYCAERFYRFIRSSADPVIIVSIISHPCDVIELHMLRRGFKPRPGQYILVNCPRVSSFENHPFTLTSCPTEKSETFGIHFRALGDWTSRFSQLLLQPSDSSMISMKQPQMVYVDGPFSGASEEVLNYEVSLCVAGGIGITPFACVLHALLDDWRQYKLRRLYLVWVCRELQAFYWFADLLCSLSERLWQENRPDFLNVQLYLSDTQGLQSIGEERYRFLSSRLQIGRPNWKVLFQEIGRANHLKKVGVFCCGPKGISRVLHALCNSSPRSQTVFEYNKESFI</sequence>
<dbReference type="GO" id="GO:0043020">
    <property type="term" value="C:NADPH oxidase complex"/>
    <property type="evidence" value="ECO:0007669"/>
    <property type="project" value="TreeGrafter"/>
</dbReference>
<dbReference type="PRINTS" id="PR00466">
    <property type="entry name" value="GP91PHOX"/>
</dbReference>
<dbReference type="CDD" id="cd06186">
    <property type="entry name" value="NOX_Duox_like_FAD_NADP"/>
    <property type="match status" value="1"/>
</dbReference>
<evidence type="ECO:0000313" key="10">
    <source>
        <dbReference type="Proteomes" id="UP000316079"/>
    </source>
</evidence>
<dbReference type="Gene3D" id="3.40.50.80">
    <property type="entry name" value="Nucleotide-binding domain of ferredoxin-NADP reductase (FNR) module"/>
    <property type="match status" value="1"/>
</dbReference>
<comment type="caution">
    <text evidence="9">The sequence shown here is derived from an EMBL/GenBank/DDBJ whole genome shotgun (WGS) entry which is preliminary data.</text>
</comment>
<evidence type="ECO:0000256" key="7">
    <source>
        <dbReference type="SAM" id="Phobius"/>
    </source>
</evidence>
<dbReference type="Proteomes" id="UP000316079">
    <property type="component" value="Unassembled WGS sequence"/>
</dbReference>
<dbReference type="FunFam" id="3.40.50.80:FF:000015">
    <property type="entry name" value="NADPH oxidase 4"/>
    <property type="match status" value="1"/>
</dbReference>
<comment type="subcellular location">
    <subcellularLocation>
        <location evidence="1">Membrane</location>
        <topology evidence="1">Multi-pass membrane protein</topology>
    </subcellularLocation>
</comment>
<keyword evidence="4" id="KW-0560">Oxidoreductase</keyword>
<dbReference type="STRING" id="623744.A0A553PUK3"/>
<dbReference type="OrthoDB" id="167398at2759"/>
<dbReference type="Pfam" id="PF08030">
    <property type="entry name" value="NAD_binding_6"/>
    <property type="match status" value="1"/>
</dbReference>
<dbReference type="AlphaFoldDB" id="A0A553PUK3"/>
<dbReference type="InterPro" id="IPR017927">
    <property type="entry name" value="FAD-bd_FR_type"/>
</dbReference>
<name>A0A553PUK3_9TELE</name>
<keyword evidence="10" id="KW-1185">Reference proteome</keyword>
<dbReference type="InterPro" id="IPR017938">
    <property type="entry name" value="Riboflavin_synthase-like_b-brl"/>
</dbReference>
<protein>
    <recommendedName>
        <fullName evidence="8">FAD-binding FR-type domain-containing protein</fullName>
    </recommendedName>
</protein>
<dbReference type="InterPro" id="IPR013130">
    <property type="entry name" value="Fe3_Rdtase_TM_dom"/>
</dbReference>
<dbReference type="PANTHER" id="PTHR11972:SF206">
    <property type="entry name" value="NADPH OXIDASE 4"/>
    <property type="match status" value="1"/>
</dbReference>
<feature type="domain" description="FAD-binding FR-type" evidence="8">
    <location>
        <begin position="162"/>
        <end position="272"/>
    </location>
</feature>
<gene>
    <name evidence="9" type="ORF">DNTS_029007</name>
</gene>
<dbReference type="InterPro" id="IPR013121">
    <property type="entry name" value="Fe_red_NAD-bd_6"/>
</dbReference>
<dbReference type="EMBL" id="SRMA01026639">
    <property type="protein sequence ID" value="TRY81358.1"/>
    <property type="molecule type" value="Genomic_DNA"/>
</dbReference>
<evidence type="ECO:0000256" key="3">
    <source>
        <dbReference type="ARBA" id="ARBA00022989"/>
    </source>
</evidence>
<keyword evidence="2 7" id="KW-0812">Transmembrane</keyword>
<dbReference type="InterPro" id="IPR013112">
    <property type="entry name" value="FAD-bd_8"/>
</dbReference>
<feature type="transmembrane region" description="Helical" evidence="7">
    <location>
        <begin position="35"/>
        <end position="56"/>
    </location>
</feature>
<evidence type="ECO:0000259" key="8">
    <source>
        <dbReference type="PROSITE" id="PS51384"/>
    </source>
</evidence>
<dbReference type="GO" id="GO:0006952">
    <property type="term" value="P:defense response"/>
    <property type="evidence" value="ECO:0007669"/>
    <property type="project" value="TreeGrafter"/>
</dbReference>
<dbReference type="GO" id="GO:0042554">
    <property type="term" value="P:superoxide anion generation"/>
    <property type="evidence" value="ECO:0007669"/>
    <property type="project" value="TreeGrafter"/>
</dbReference>
<dbReference type="InterPro" id="IPR039261">
    <property type="entry name" value="FNR_nucleotide-bd"/>
</dbReference>
<dbReference type="GO" id="GO:0016175">
    <property type="term" value="F:superoxide-generating NAD(P)H oxidase activity"/>
    <property type="evidence" value="ECO:0007669"/>
    <property type="project" value="TreeGrafter"/>
</dbReference>
<dbReference type="PROSITE" id="PS51384">
    <property type="entry name" value="FAD_FR"/>
    <property type="match status" value="1"/>
</dbReference>
<reference evidence="9 10" key="1">
    <citation type="journal article" date="2019" name="Sci. Data">
        <title>Hybrid genome assembly and annotation of Danionella translucida.</title>
        <authorList>
            <person name="Kadobianskyi M."/>
            <person name="Schulze L."/>
            <person name="Schuelke M."/>
            <person name="Judkewitz B."/>
        </authorList>
    </citation>
    <scope>NUCLEOTIDE SEQUENCE [LARGE SCALE GENOMIC DNA]</scope>
    <source>
        <strain evidence="9 10">Bolton</strain>
    </source>
</reference>
<organism evidence="9 10">
    <name type="scientific">Danionella cerebrum</name>
    <dbReference type="NCBI Taxonomy" id="2873325"/>
    <lineage>
        <taxon>Eukaryota</taxon>
        <taxon>Metazoa</taxon>
        <taxon>Chordata</taxon>
        <taxon>Craniata</taxon>
        <taxon>Vertebrata</taxon>
        <taxon>Euteleostomi</taxon>
        <taxon>Actinopterygii</taxon>
        <taxon>Neopterygii</taxon>
        <taxon>Teleostei</taxon>
        <taxon>Ostariophysi</taxon>
        <taxon>Cypriniformes</taxon>
        <taxon>Danionidae</taxon>
        <taxon>Danioninae</taxon>
        <taxon>Danionella</taxon>
    </lineage>
</organism>
<evidence type="ECO:0000256" key="6">
    <source>
        <dbReference type="ARBA" id="ARBA00049908"/>
    </source>
</evidence>
<evidence type="ECO:0000256" key="4">
    <source>
        <dbReference type="ARBA" id="ARBA00023002"/>
    </source>
</evidence>
<dbReference type="Pfam" id="PF08022">
    <property type="entry name" value="FAD_binding_8"/>
    <property type="match status" value="1"/>
</dbReference>
<proteinExistence type="predicted"/>
<evidence type="ECO:0000256" key="1">
    <source>
        <dbReference type="ARBA" id="ARBA00004141"/>
    </source>
</evidence>
<evidence type="ECO:0000313" key="9">
    <source>
        <dbReference type="EMBL" id="TRY81358.1"/>
    </source>
</evidence>
<dbReference type="PANTHER" id="PTHR11972">
    <property type="entry name" value="NADPH OXIDASE"/>
    <property type="match status" value="1"/>
</dbReference>
<keyword evidence="5 7" id="KW-0472">Membrane</keyword>
<dbReference type="Pfam" id="PF01794">
    <property type="entry name" value="Ferric_reduct"/>
    <property type="match status" value="1"/>
</dbReference>
<evidence type="ECO:0000256" key="5">
    <source>
        <dbReference type="ARBA" id="ARBA00023136"/>
    </source>
</evidence>
<dbReference type="SUPFAM" id="SSF63380">
    <property type="entry name" value="Riboflavin synthase domain-like"/>
    <property type="match status" value="1"/>
</dbReference>
<evidence type="ECO:0000256" key="2">
    <source>
        <dbReference type="ARBA" id="ARBA00022692"/>
    </source>
</evidence>
<keyword evidence="3 7" id="KW-1133">Transmembrane helix</keyword>
<feature type="transmembrane region" description="Helical" evidence="7">
    <location>
        <begin position="63"/>
        <end position="84"/>
    </location>
</feature>
<dbReference type="SUPFAM" id="SSF52343">
    <property type="entry name" value="Ferredoxin reductase-like, C-terminal NADP-linked domain"/>
    <property type="match status" value="1"/>
</dbReference>
<accession>A0A553PUK3</accession>
<dbReference type="InterPro" id="IPR050369">
    <property type="entry name" value="RBOH/FRE"/>
</dbReference>
<dbReference type="InterPro" id="IPR000778">
    <property type="entry name" value="Cyt_b245_heavy_chain"/>
</dbReference>
<comment type="catalytic activity">
    <reaction evidence="6">
        <text>NADPH + 2 O2 = 2 superoxide + NADP(+) + H(+)</text>
        <dbReference type="Rhea" id="RHEA:63180"/>
        <dbReference type="ChEBI" id="CHEBI:15378"/>
        <dbReference type="ChEBI" id="CHEBI:15379"/>
        <dbReference type="ChEBI" id="CHEBI:18421"/>
        <dbReference type="ChEBI" id="CHEBI:57783"/>
        <dbReference type="ChEBI" id="CHEBI:58349"/>
    </reaction>
</comment>